<organism evidence="2 3">
    <name type="scientific">Lentibacillus salinarum</name>
    <dbReference type="NCBI Taxonomy" id="446820"/>
    <lineage>
        <taxon>Bacteria</taxon>
        <taxon>Bacillati</taxon>
        <taxon>Bacillota</taxon>
        <taxon>Bacilli</taxon>
        <taxon>Bacillales</taxon>
        <taxon>Bacillaceae</taxon>
        <taxon>Lentibacillus</taxon>
    </lineage>
</organism>
<dbReference type="Pfam" id="PF08378">
    <property type="entry name" value="NERD"/>
    <property type="match status" value="1"/>
</dbReference>
<dbReference type="PROSITE" id="PS50965">
    <property type="entry name" value="NERD"/>
    <property type="match status" value="1"/>
</dbReference>
<dbReference type="RefSeq" id="WP_382398159.1">
    <property type="nucleotide sequence ID" value="NZ_JBHTNH010000005.1"/>
</dbReference>
<comment type="caution">
    <text evidence="2">The sequence shown here is derived from an EMBL/GenBank/DDBJ whole genome shotgun (WGS) entry which is preliminary data.</text>
</comment>
<proteinExistence type="predicted"/>
<dbReference type="EMBL" id="JBHTNH010000005">
    <property type="protein sequence ID" value="MFD1361004.1"/>
    <property type="molecule type" value="Genomic_DNA"/>
</dbReference>
<evidence type="ECO:0000313" key="2">
    <source>
        <dbReference type="EMBL" id="MFD1361004.1"/>
    </source>
</evidence>
<evidence type="ECO:0000313" key="3">
    <source>
        <dbReference type="Proteomes" id="UP001597178"/>
    </source>
</evidence>
<gene>
    <name evidence="2" type="ORF">ACFQ4A_04885</name>
</gene>
<keyword evidence="3" id="KW-1185">Reference proteome</keyword>
<sequence>MTPTNIKQRKKSHELLACEALFRRVLKEYRQKESIVSAYKREKAGYDGEKNVDYKLSTYPHKDLFVFQGIRLPNFPFYFQIDTLILTRRFIGILEVKNKKGTFNYDSKQQQLTQEVNGEVKSFKDPILQAKAQKTHLRGWLEKHGIFNVPIETLVVIAYPTTTIVNIREDPEVYNTIIHNESLHEHLNRLNRKYTKNILTNNSLKKLCRSLLDEDAPLRTDILTQLGINKQHLIAGIPCERCYAYPMNRLYKKWQCPSCLATDLKAHERIILDYFLLHQTSITNKECREVLQIDSPRTAHSILKSMHLQHDRENRARKYLAPSINDFPQRSTFPYINSSKQIEQFY</sequence>
<reference evidence="3" key="1">
    <citation type="journal article" date="2019" name="Int. J. Syst. Evol. Microbiol.">
        <title>The Global Catalogue of Microorganisms (GCM) 10K type strain sequencing project: providing services to taxonomists for standard genome sequencing and annotation.</title>
        <authorList>
            <consortium name="The Broad Institute Genomics Platform"/>
            <consortium name="The Broad Institute Genome Sequencing Center for Infectious Disease"/>
            <person name="Wu L."/>
            <person name="Ma J."/>
        </authorList>
    </citation>
    <scope>NUCLEOTIDE SEQUENCE [LARGE SCALE GENOMIC DNA]</scope>
    <source>
        <strain evidence="3">CCUG 54822</strain>
    </source>
</reference>
<dbReference type="InterPro" id="IPR011528">
    <property type="entry name" value="NERD"/>
</dbReference>
<protein>
    <submittedName>
        <fullName evidence="2">Nuclease-related domain-containing protein</fullName>
    </submittedName>
</protein>
<name>A0ABW3ZRW7_9BACI</name>
<dbReference type="Proteomes" id="UP001597178">
    <property type="component" value="Unassembled WGS sequence"/>
</dbReference>
<feature type="domain" description="NERD" evidence="1">
    <location>
        <begin position="44"/>
        <end position="160"/>
    </location>
</feature>
<evidence type="ECO:0000259" key="1">
    <source>
        <dbReference type="PROSITE" id="PS50965"/>
    </source>
</evidence>
<accession>A0ABW3ZRW7</accession>